<gene>
    <name evidence="2" type="ORF">HDA39_004844</name>
</gene>
<dbReference type="InterPro" id="IPR014030">
    <property type="entry name" value="Ketoacyl_synth_N"/>
</dbReference>
<dbReference type="Pfam" id="PF13723">
    <property type="entry name" value="Ketoacyl-synt_2"/>
    <property type="match status" value="1"/>
</dbReference>
<name>A0A7W9MWC3_9ACTN</name>
<dbReference type="RefSeq" id="WP_184798660.1">
    <property type="nucleotide sequence ID" value="NZ_JACHMY010000001.1"/>
</dbReference>
<comment type="caution">
    <text evidence="2">The sequence shown here is derived from an EMBL/GenBank/DDBJ whole genome shotgun (WGS) entry which is preliminary data.</text>
</comment>
<dbReference type="InterPro" id="IPR016039">
    <property type="entry name" value="Thiolase-like"/>
</dbReference>
<organism evidence="2 3">
    <name type="scientific">Kribbella italica</name>
    <dbReference type="NCBI Taxonomy" id="1540520"/>
    <lineage>
        <taxon>Bacteria</taxon>
        <taxon>Bacillati</taxon>
        <taxon>Actinomycetota</taxon>
        <taxon>Actinomycetes</taxon>
        <taxon>Propionibacteriales</taxon>
        <taxon>Kribbellaceae</taxon>
        <taxon>Kribbella</taxon>
    </lineage>
</organism>
<dbReference type="Proteomes" id="UP000549971">
    <property type="component" value="Unassembled WGS sequence"/>
</dbReference>
<accession>A0A7W9MWC3</accession>
<dbReference type="Gene3D" id="3.40.47.10">
    <property type="match status" value="1"/>
</dbReference>
<protein>
    <submittedName>
        <fullName evidence="2">3-oxoacyl-(Acyl-carrier-protein) synthase</fullName>
    </submittedName>
</protein>
<proteinExistence type="predicted"/>
<evidence type="ECO:0000313" key="2">
    <source>
        <dbReference type="EMBL" id="MBB5838110.1"/>
    </source>
</evidence>
<dbReference type="GO" id="GO:0016746">
    <property type="term" value="F:acyltransferase activity"/>
    <property type="evidence" value="ECO:0007669"/>
    <property type="project" value="InterPro"/>
</dbReference>
<reference evidence="2 3" key="1">
    <citation type="submission" date="2020-08" db="EMBL/GenBank/DDBJ databases">
        <title>Sequencing the genomes of 1000 actinobacteria strains.</title>
        <authorList>
            <person name="Klenk H.-P."/>
        </authorList>
    </citation>
    <scope>NUCLEOTIDE SEQUENCE [LARGE SCALE GENOMIC DNA]</scope>
    <source>
        <strain evidence="2 3">DSM 28967</strain>
    </source>
</reference>
<dbReference type="SUPFAM" id="SSF53901">
    <property type="entry name" value="Thiolase-like"/>
    <property type="match status" value="1"/>
</dbReference>
<evidence type="ECO:0000313" key="3">
    <source>
        <dbReference type="Proteomes" id="UP000549971"/>
    </source>
</evidence>
<dbReference type="EMBL" id="JACHMY010000001">
    <property type="protein sequence ID" value="MBB5838110.1"/>
    <property type="molecule type" value="Genomic_DNA"/>
</dbReference>
<keyword evidence="3" id="KW-1185">Reference proteome</keyword>
<sequence>MIPTLGIPDPVVVTVSHWPQPGDDAAAGPPALPGFVGSTFSPMVAVVAERCFEQTTPLERTGIVLVSRTGDLESTLHVREAVAGGKRIGPLYFFQSVPNSVAGYVASRFGLHGPVVCVSPSIDPHRAGLDEAALLLADGEADQVLVVLVEQASTGDTAVALLVSGGEQ</sequence>
<evidence type="ECO:0000259" key="1">
    <source>
        <dbReference type="Pfam" id="PF13723"/>
    </source>
</evidence>
<dbReference type="AlphaFoldDB" id="A0A7W9MWC3"/>
<feature type="domain" description="Beta-ketoacyl synthase-like N-terminal" evidence="1">
    <location>
        <begin position="38"/>
        <end position="152"/>
    </location>
</feature>